<protein>
    <recommendedName>
        <fullName evidence="1">Serine aminopeptidase S33 domain-containing protein</fullName>
    </recommendedName>
</protein>
<evidence type="ECO:0000259" key="1">
    <source>
        <dbReference type="Pfam" id="PF12146"/>
    </source>
</evidence>
<sequence>MGAPEEFESALMRHFKERRFNEFLRTIARTPHYLPERHTKGRAVIFHGYSGHSEQPPIQHLVQVLKRKEHFSISTCDFPHHGLSNHPDKEANLGKIVSFRQWVFTVYVMTYKTLMLRSKEPLGVFLIGYSAGALAILRFLQLYPEAQKYLAGVILVSVPLEVDQNASALVQKYKRFLEPVFNMVAWLLPNLPVGKLPEGDKEDNLEYHGKVKAGPAKEIRNAVRDARSAMKDITVPILFIHGDMDDIALSGPVEVAYRSAGTPDDRKQFIVYKGVPHKILHHAVKDIQEWITERNKAKDWVPVQRKEGMLNDAVKLSSIWFFAITETLHLIVNMLLRWVRNLALFFRKLLRRD</sequence>
<dbReference type="AlphaFoldDB" id="A0A1G2DDM6"/>
<feature type="domain" description="Serine aminopeptidase S33" evidence="1">
    <location>
        <begin position="38"/>
        <end position="281"/>
    </location>
</feature>
<proteinExistence type="predicted"/>
<name>A0A1G2DDM6_9BACT</name>
<dbReference type="Pfam" id="PF12146">
    <property type="entry name" value="Hydrolase_4"/>
    <property type="match status" value="1"/>
</dbReference>
<dbReference type="SUPFAM" id="SSF53474">
    <property type="entry name" value="alpha/beta-Hydrolases"/>
    <property type="match status" value="1"/>
</dbReference>
<dbReference type="InterPro" id="IPR022742">
    <property type="entry name" value="Hydrolase_4"/>
</dbReference>
<dbReference type="InterPro" id="IPR051044">
    <property type="entry name" value="MAG_DAG_Lipase"/>
</dbReference>
<reference evidence="2 3" key="1">
    <citation type="journal article" date="2016" name="Nat. Commun.">
        <title>Thousands of microbial genomes shed light on interconnected biogeochemical processes in an aquifer system.</title>
        <authorList>
            <person name="Anantharaman K."/>
            <person name="Brown C.T."/>
            <person name="Hug L.A."/>
            <person name="Sharon I."/>
            <person name="Castelle C.J."/>
            <person name="Probst A.J."/>
            <person name="Thomas B.C."/>
            <person name="Singh A."/>
            <person name="Wilkins M.J."/>
            <person name="Karaoz U."/>
            <person name="Brodie E.L."/>
            <person name="Williams K.H."/>
            <person name="Hubbard S.S."/>
            <person name="Banfield J.F."/>
        </authorList>
    </citation>
    <scope>NUCLEOTIDE SEQUENCE [LARGE SCALE GENOMIC DNA]</scope>
</reference>
<dbReference type="EMBL" id="MHLO01000029">
    <property type="protein sequence ID" value="OGZ11747.1"/>
    <property type="molecule type" value="Genomic_DNA"/>
</dbReference>
<dbReference type="PANTHER" id="PTHR11614">
    <property type="entry name" value="PHOSPHOLIPASE-RELATED"/>
    <property type="match status" value="1"/>
</dbReference>
<dbReference type="Gene3D" id="3.40.50.1820">
    <property type="entry name" value="alpha/beta hydrolase"/>
    <property type="match status" value="1"/>
</dbReference>
<dbReference type="InterPro" id="IPR029058">
    <property type="entry name" value="AB_hydrolase_fold"/>
</dbReference>
<accession>A0A1G2DDM6</accession>
<dbReference type="STRING" id="1798664.A3C93_02315"/>
<comment type="caution">
    <text evidence="2">The sequence shown here is derived from an EMBL/GenBank/DDBJ whole genome shotgun (WGS) entry which is preliminary data.</text>
</comment>
<evidence type="ECO:0000313" key="2">
    <source>
        <dbReference type="EMBL" id="OGZ11747.1"/>
    </source>
</evidence>
<dbReference type="Proteomes" id="UP000178636">
    <property type="component" value="Unassembled WGS sequence"/>
</dbReference>
<organism evidence="2 3">
    <name type="scientific">Candidatus Lloydbacteria bacterium RIFCSPHIGHO2_02_FULL_54_17</name>
    <dbReference type="NCBI Taxonomy" id="1798664"/>
    <lineage>
        <taxon>Bacteria</taxon>
        <taxon>Candidatus Lloydiibacteriota</taxon>
    </lineage>
</organism>
<evidence type="ECO:0000313" key="3">
    <source>
        <dbReference type="Proteomes" id="UP000178636"/>
    </source>
</evidence>
<gene>
    <name evidence="2" type="ORF">A3C93_02315</name>
</gene>